<reference evidence="1" key="1">
    <citation type="journal article" date="2014" name="Front. Microbiol.">
        <title>High frequency of phylogenetically diverse reductive dehalogenase-homologous genes in deep subseafloor sedimentary metagenomes.</title>
        <authorList>
            <person name="Kawai M."/>
            <person name="Futagami T."/>
            <person name="Toyoda A."/>
            <person name="Takaki Y."/>
            <person name="Nishi S."/>
            <person name="Hori S."/>
            <person name="Arai W."/>
            <person name="Tsubouchi T."/>
            <person name="Morono Y."/>
            <person name="Uchiyama I."/>
            <person name="Ito T."/>
            <person name="Fujiyama A."/>
            <person name="Inagaki F."/>
            <person name="Takami H."/>
        </authorList>
    </citation>
    <scope>NUCLEOTIDE SEQUENCE</scope>
    <source>
        <strain evidence="1">Expedition CK06-06</strain>
    </source>
</reference>
<sequence>MQLRLHDNVQFIYELVMAQRELAAAGIDFEVSEDLRVFEVQDGLDPERLLRRSAYFKSVGEELTDYHFIQQYNRTRSVNQYLTHWFYPYKGKFHPQMIRALLNIIGLHPGDVVLDPFIGSGT</sequence>
<organism evidence="1">
    <name type="scientific">marine sediment metagenome</name>
    <dbReference type="NCBI Taxonomy" id="412755"/>
    <lineage>
        <taxon>unclassified sequences</taxon>
        <taxon>metagenomes</taxon>
        <taxon>ecological metagenomes</taxon>
    </lineage>
</organism>
<proteinExistence type="predicted"/>
<dbReference type="Gene3D" id="3.40.50.150">
    <property type="entry name" value="Vaccinia Virus protein VP39"/>
    <property type="match status" value="1"/>
</dbReference>
<dbReference type="SUPFAM" id="SSF53335">
    <property type="entry name" value="S-adenosyl-L-methionine-dependent methyltransferases"/>
    <property type="match status" value="1"/>
</dbReference>
<gene>
    <name evidence="1" type="ORF">S03H2_38988</name>
</gene>
<evidence type="ECO:0000313" key="1">
    <source>
        <dbReference type="EMBL" id="GAH47500.1"/>
    </source>
</evidence>
<accession>X1GRN2</accession>
<dbReference type="AlphaFoldDB" id="X1GRN2"/>
<protein>
    <submittedName>
        <fullName evidence="1">Uncharacterized protein</fullName>
    </submittedName>
</protein>
<feature type="non-terminal residue" evidence="1">
    <location>
        <position position="122"/>
    </location>
</feature>
<name>X1GRN2_9ZZZZ</name>
<dbReference type="EMBL" id="BARU01024071">
    <property type="protein sequence ID" value="GAH47500.1"/>
    <property type="molecule type" value="Genomic_DNA"/>
</dbReference>
<comment type="caution">
    <text evidence="1">The sequence shown here is derived from an EMBL/GenBank/DDBJ whole genome shotgun (WGS) entry which is preliminary data.</text>
</comment>
<dbReference type="InterPro" id="IPR029063">
    <property type="entry name" value="SAM-dependent_MTases_sf"/>
</dbReference>